<evidence type="ECO:0000313" key="1">
    <source>
        <dbReference type="EMBL" id="QLG46820.1"/>
    </source>
</evidence>
<dbReference type="Proteomes" id="UP000509302">
    <property type="component" value="Chromosome"/>
</dbReference>
<evidence type="ECO:0000313" key="2">
    <source>
        <dbReference type="Proteomes" id="UP000509302"/>
    </source>
</evidence>
<reference evidence="1 2" key="1">
    <citation type="journal article" date="2006" name="Int. J. Syst. Evol. Microbiol.">
        <title>Costertonia aggregata gen. nov., sp. nov., a mesophilic marine bacterium of the family Flavobacteriaceae, isolated from a mature biofilm.</title>
        <authorList>
            <person name="Kwon K.K."/>
            <person name="Lee Y.K."/>
            <person name="Lee H.K."/>
        </authorList>
    </citation>
    <scope>NUCLEOTIDE SEQUENCE [LARGE SCALE GENOMIC DNA]</scope>
    <source>
        <strain evidence="1 2">KCCM 42265</strain>
    </source>
</reference>
<accession>A0A7H9ATQ4</accession>
<dbReference type="EMBL" id="CP058595">
    <property type="protein sequence ID" value="QLG46820.1"/>
    <property type="molecule type" value="Genomic_DNA"/>
</dbReference>
<dbReference type="RefSeq" id="WP_179243099.1">
    <property type="nucleotide sequence ID" value="NZ_CP058595.1"/>
</dbReference>
<proteinExistence type="predicted"/>
<organism evidence="1 2">
    <name type="scientific">Costertonia aggregata</name>
    <dbReference type="NCBI Taxonomy" id="343403"/>
    <lineage>
        <taxon>Bacteria</taxon>
        <taxon>Pseudomonadati</taxon>
        <taxon>Bacteroidota</taxon>
        <taxon>Flavobacteriia</taxon>
        <taxon>Flavobacteriales</taxon>
        <taxon>Flavobacteriaceae</taxon>
        <taxon>Costertonia</taxon>
    </lineage>
</organism>
<protein>
    <submittedName>
        <fullName evidence="1">Uncharacterized protein</fullName>
    </submittedName>
</protein>
<gene>
    <name evidence="1" type="ORF">HYG79_16165</name>
</gene>
<keyword evidence="2" id="KW-1185">Reference proteome</keyword>
<dbReference type="KEGG" id="cagg:HYG79_16165"/>
<sequence>MDFIKANFKFYTKLQVKLLKIVRIQPYRICLVLIITTLVCPLFGKAQDNTVSNKKLYTIFDDVTGSENTALYNGILFIDEYKVINDKHRFWSSPDFIIGEIKYDNQMFFEQRLKYDLFEDEVLTSPENTSSALLLQLRKSKVDQFVLEGHKFLRIHGDSGTKRIDLGFCELLAEENSIFLLKKIRKYKSEKKNTEFRYNEFYESEDYYIKQNENIYPVNTKKEWILSFSNSKKLIKNFFKDYYRLRKINKDSFTKLIFDQITSQPSTEMSLKEL</sequence>
<name>A0A7H9ATQ4_9FLAO</name>
<dbReference type="AlphaFoldDB" id="A0A7H9ATQ4"/>